<accession>A0ABQ9X311</accession>
<reference evidence="1 2" key="1">
    <citation type="journal article" date="2022" name="bioRxiv">
        <title>Genomics of Preaxostyla Flagellates Illuminates Evolutionary Transitions and the Path Towards Mitochondrial Loss.</title>
        <authorList>
            <person name="Novak L.V.F."/>
            <person name="Treitli S.C."/>
            <person name="Pyrih J."/>
            <person name="Halakuc P."/>
            <person name="Pipaliya S.V."/>
            <person name="Vacek V."/>
            <person name="Brzon O."/>
            <person name="Soukal P."/>
            <person name="Eme L."/>
            <person name="Dacks J.B."/>
            <person name="Karnkowska A."/>
            <person name="Elias M."/>
            <person name="Hampl V."/>
        </authorList>
    </citation>
    <scope>NUCLEOTIDE SEQUENCE [LARGE SCALE GENOMIC DNA]</scope>
    <source>
        <strain evidence="1">NAU3</strain>
        <tissue evidence="1">Gut</tissue>
    </source>
</reference>
<protein>
    <submittedName>
        <fullName evidence="1">Uncharacterized protein</fullName>
    </submittedName>
</protein>
<dbReference type="EMBL" id="JARBJD010000241">
    <property type="protein sequence ID" value="KAK2945993.1"/>
    <property type="molecule type" value="Genomic_DNA"/>
</dbReference>
<gene>
    <name evidence="1" type="ORF">BLNAU_19069</name>
</gene>
<name>A0ABQ9X311_9EUKA</name>
<sequence length="132" mass="14395">MQGKVKQVLSHKLARFPTGFRVPTGVIHAHRLRHQPSVRLCLLSEMEDGLMHAADSADAANVDWLEWMKLVGGQVKTVDGDSLKISIDCHPTCTLPSISIDGVPTFRVTPSCCVLDLLPADKSIHPKAFAQS</sequence>
<dbReference type="Proteomes" id="UP001281761">
    <property type="component" value="Unassembled WGS sequence"/>
</dbReference>
<organism evidence="1 2">
    <name type="scientific">Blattamonas nauphoetae</name>
    <dbReference type="NCBI Taxonomy" id="2049346"/>
    <lineage>
        <taxon>Eukaryota</taxon>
        <taxon>Metamonada</taxon>
        <taxon>Preaxostyla</taxon>
        <taxon>Oxymonadida</taxon>
        <taxon>Blattamonas</taxon>
    </lineage>
</organism>
<proteinExistence type="predicted"/>
<comment type="caution">
    <text evidence="1">The sequence shown here is derived from an EMBL/GenBank/DDBJ whole genome shotgun (WGS) entry which is preliminary data.</text>
</comment>
<keyword evidence="2" id="KW-1185">Reference proteome</keyword>
<evidence type="ECO:0000313" key="1">
    <source>
        <dbReference type="EMBL" id="KAK2945993.1"/>
    </source>
</evidence>
<evidence type="ECO:0000313" key="2">
    <source>
        <dbReference type="Proteomes" id="UP001281761"/>
    </source>
</evidence>